<dbReference type="GO" id="GO:0022857">
    <property type="term" value="F:transmembrane transporter activity"/>
    <property type="evidence" value="ECO:0007669"/>
    <property type="project" value="InterPro"/>
</dbReference>
<dbReference type="GO" id="GO:0005886">
    <property type="term" value="C:plasma membrane"/>
    <property type="evidence" value="ECO:0007669"/>
    <property type="project" value="UniProtKB-SubCell"/>
</dbReference>
<evidence type="ECO:0000256" key="4">
    <source>
        <dbReference type="ARBA" id="ARBA00022692"/>
    </source>
</evidence>
<comment type="caution">
    <text evidence="10">The sequence shown here is derived from an EMBL/GenBank/DDBJ whole genome shotgun (WGS) entry which is preliminary data.</text>
</comment>
<feature type="transmembrane region" description="Helical" evidence="9">
    <location>
        <begin position="157"/>
        <end position="175"/>
    </location>
</feature>
<organism evidence="10 11">
    <name type="scientific">Nocardioides panzhihuensis</name>
    <dbReference type="NCBI Taxonomy" id="860243"/>
    <lineage>
        <taxon>Bacteria</taxon>
        <taxon>Bacillati</taxon>
        <taxon>Actinomycetota</taxon>
        <taxon>Actinomycetes</taxon>
        <taxon>Propionibacteriales</taxon>
        <taxon>Nocardioidaceae</taxon>
        <taxon>Nocardioides</taxon>
    </lineage>
</organism>
<evidence type="ECO:0000256" key="5">
    <source>
        <dbReference type="ARBA" id="ARBA00022970"/>
    </source>
</evidence>
<evidence type="ECO:0000256" key="1">
    <source>
        <dbReference type="ARBA" id="ARBA00004651"/>
    </source>
</evidence>
<protein>
    <submittedName>
        <fullName evidence="10">Branched-subunit amino acid ABC-type transport system permease component</fullName>
    </submittedName>
</protein>
<dbReference type="Proteomes" id="UP000564496">
    <property type="component" value="Unassembled WGS sequence"/>
</dbReference>
<evidence type="ECO:0000313" key="11">
    <source>
        <dbReference type="Proteomes" id="UP000564496"/>
    </source>
</evidence>
<accession>A0A7Z0DHA1</accession>
<keyword evidence="6 9" id="KW-1133">Transmembrane helix</keyword>
<dbReference type="Pfam" id="PF02653">
    <property type="entry name" value="BPD_transp_2"/>
    <property type="match status" value="1"/>
</dbReference>
<dbReference type="AlphaFoldDB" id="A0A7Z0DHA1"/>
<comment type="subcellular location">
    <subcellularLocation>
        <location evidence="1">Cell membrane</location>
        <topology evidence="1">Multi-pass membrane protein</topology>
    </subcellularLocation>
</comment>
<keyword evidence="5" id="KW-0029">Amino-acid transport</keyword>
<dbReference type="PANTHER" id="PTHR11795">
    <property type="entry name" value="BRANCHED-CHAIN AMINO ACID TRANSPORT SYSTEM PERMEASE PROTEIN LIVH"/>
    <property type="match status" value="1"/>
</dbReference>
<evidence type="ECO:0000256" key="8">
    <source>
        <dbReference type="ARBA" id="ARBA00037998"/>
    </source>
</evidence>
<keyword evidence="11" id="KW-1185">Reference proteome</keyword>
<evidence type="ECO:0000256" key="2">
    <source>
        <dbReference type="ARBA" id="ARBA00022448"/>
    </source>
</evidence>
<name>A0A7Z0DHA1_9ACTN</name>
<dbReference type="PANTHER" id="PTHR11795:SF445">
    <property type="entry name" value="AMINO ACID ABC TRANSPORTER PERMEASE PROTEIN"/>
    <property type="match status" value="1"/>
</dbReference>
<feature type="transmembrane region" description="Helical" evidence="9">
    <location>
        <begin position="206"/>
        <end position="228"/>
    </location>
</feature>
<keyword evidence="2" id="KW-0813">Transport</keyword>
<gene>
    <name evidence="10" type="ORF">BJ988_000213</name>
</gene>
<dbReference type="RefSeq" id="WP_246321379.1">
    <property type="nucleotide sequence ID" value="NZ_JACBZR010000001.1"/>
</dbReference>
<dbReference type="InterPro" id="IPR052157">
    <property type="entry name" value="BCAA_transport_permease"/>
</dbReference>
<dbReference type="InterPro" id="IPR001851">
    <property type="entry name" value="ABC_transp_permease"/>
</dbReference>
<evidence type="ECO:0000256" key="7">
    <source>
        <dbReference type="ARBA" id="ARBA00023136"/>
    </source>
</evidence>
<proteinExistence type="inferred from homology"/>
<feature type="transmembrane region" description="Helical" evidence="9">
    <location>
        <begin position="112"/>
        <end position="137"/>
    </location>
</feature>
<dbReference type="GO" id="GO:0006865">
    <property type="term" value="P:amino acid transport"/>
    <property type="evidence" value="ECO:0007669"/>
    <property type="project" value="UniProtKB-KW"/>
</dbReference>
<comment type="similarity">
    <text evidence="8">Belongs to the binding-protein-dependent transport system permease family. LivHM subfamily.</text>
</comment>
<reference evidence="10 11" key="1">
    <citation type="submission" date="2020-07" db="EMBL/GenBank/DDBJ databases">
        <title>Sequencing the genomes of 1000 actinobacteria strains.</title>
        <authorList>
            <person name="Klenk H.-P."/>
        </authorList>
    </citation>
    <scope>NUCLEOTIDE SEQUENCE [LARGE SCALE GENOMIC DNA]</scope>
    <source>
        <strain evidence="10 11">DSM 26487</strain>
    </source>
</reference>
<keyword evidence="7 9" id="KW-0472">Membrane</keyword>
<evidence type="ECO:0000256" key="6">
    <source>
        <dbReference type="ARBA" id="ARBA00022989"/>
    </source>
</evidence>
<keyword evidence="3" id="KW-1003">Cell membrane</keyword>
<evidence type="ECO:0000313" key="10">
    <source>
        <dbReference type="EMBL" id="NYI75565.1"/>
    </source>
</evidence>
<evidence type="ECO:0000256" key="3">
    <source>
        <dbReference type="ARBA" id="ARBA00022475"/>
    </source>
</evidence>
<feature type="transmembrane region" description="Helical" evidence="9">
    <location>
        <begin position="6"/>
        <end position="27"/>
    </location>
</feature>
<feature type="transmembrane region" description="Helical" evidence="9">
    <location>
        <begin position="73"/>
        <end position="100"/>
    </location>
</feature>
<feature type="transmembrane region" description="Helical" evidence="9">
    <location>
        <begin position="34"/>
        <end position="53"/>
    </location>
</feature>
<feature type="transmembrane region" description="Helical" evidence="9">
    <location>
        <begin position="234"/>
        <end position="263"/>
    </location>
</feature>
<sequence>MTEHIVFLLLGLGNGAVYAALGMALVVTFRSSGVVNFSTGAIALYVAYTYAFLRNGELLLPVPGLPTSIDLGADLTVGAAMTISLVIAAVLGLLLYVLVFRPLRNTSAVAKAVASVGLMLLIQALLAARVGTTAISVQPFLPDAVYDIGESSVPADRLWFAGIIVVLGIALTLYIRLTRFGLATRAVAETERGAIVTGLSPDRIAAVNWAISTVVAGLSGILIAPIVTMTPGSYTLFIVPALAAAMVGGFSKLGPAIIAGLAIGMVQSEMTRLQTTIDGWPTSGSPELVPLVLILILLITSGQRLPQRGDVSLKSLGRAPRPRSLWQP</sequence>
<keyword evidence="4 9" id="KW-0812">Transmembrane</keyword>
<evidence type="ECO:0000256" key="9">
    <source>
        <dbReference type="SAM" id="Phobius"/>
    </source>
</evidence>
<dbReference type="EMBL" id="JACBZR010000001">
    <property type="protein sequence ID" value="NYI75565.1"/>
    <property type="molecule type" value="Genomic_DNA"/>
</dbReference>
<dbReference type="CDD" id="cd06582">
    <property type="entry name" value="TM_PBP1_LivH_like"/>
    <property type="match status" value="1"/>
</dbReference>